<keyword evidence="4 8" id="KW-0812">Transmembrane</keyword>
<feature type="compositionally biased region" description="Basic and acidic residues" evidence="7">
    <location>
        <begin position="268"/>
        <end position="284"/>
    </location>
</feature>
<proteinExistence type="inferred from homology"/>
<name>A0ABP6W3V9_9PSEU</name>
<evidence type="ECO:0000313" key="10">
    <source>
        <dbReference type="EMBL" id="GAA3543775.1"/>
    </source>
</evidence>
<evidence type="ECO:0000256" key="7">
    <source>
        <dbReference type="SAM" id="MobiDB-lite"/>
    </source>
</evidence>
<feature type="transmembrane region" description="Helical" evidence="8">
    <location>
        <begin position="171"/>
        <end position="194"/>
    </location>
</feature>
<feature type="transmembrane region" description="Helical" evidence="8">
    <location>
        <begin position="90"/>
        <end position="108"/>
    </location>
</feature>
<evidence type="ECO:0000256" key="8">
    <source>
        <dbReference type="SAM" id="Phobius"/>
    </source>
</evidence>
<keyword evidence="5 8" id="KW-1133">Transmembrane helix</keyword>
<feature type="domain" description="Glycine transporter" evidence="9">
    <location>
        <begin position="4"/>
        <end position="78"/>
    </location>
</feature>
<accession>A0ABP6W3V9</accession>
<dbReference type="PANTHER" id="PTHR30506">
    <property type="entry name" value="INNER MEMBRANE PROTEIN"/>
    <property type="match status" value="1"/>
</dbReference>
<evidence type="ECO:0000256" key="6">
    <source>
        <dbReference type="ARBA" id="ARBA00023136"/>
    </source>
</evidence>
<sequence length="306" mass="32331">MFLVMEALGIVAFAFAGAMDGARSRLDLFGIGTAAILTAIGGGVLRDILLGVEPPVGLQTTWYFLAGLATAAAVVLWYPHLSRLNRSVQFCDAVGLAMFAITGATKAMEHGTSVYVAGIIGLINGVGGGLMRDVLIRRVPTVLRKEIYALPALGGGILVGVGFILHLPSDIVAVVTVPIVVAVRMLAILLNWHLPTTRLTRTGRTPADRRQPAAIRPGPGSSAPGDSEQTLELFLAAPATPSGSDPIPRPRHCQIGKRRARRFPARQPDAHHSHERTTEFEVGRHARGRRGATGPANSAGPACCDR</sequence>
<comment type="similarity">
    <text evidence="2">Belongs to the UPF0126 family.</text>
</comment>
<feature type="transmembrane region" description="Helical" evidence="8">
    <location>
        <begin position="61"/>
        <end position="78"/>
    </location>
</feature>
<evidence type="ECO:0000256" key="2">
    <source>
        <dbReference type="ARBA" id="ARBA00008193"/>
    </source>
</evidence>
<feature type="transmembrane region" description="Helical" evidence="8">
    <location>
        <begin position="147"/>
        <end position="165"/>
    </location>
</feature>
<evidence type="ECO:0000256" key="5">
    <source>
        <dbReference type="ARBA" id="ARBA00022989"/>
    </source>
</evidence>
<evidence type="ECO:0000259" key="9">
    <source>
        <dbReference type="Pfam" id="PF03458"/>
    </source>
</evidence>
<dbReference type="InterPro" id="IPR005115">
    <property type="entry name" value="Gly_transporter"/>
</dbReference>
<organism evidence="10 11">
    <name type="scientific">Amycolatopsis ultiminotia</name>
    <dbReference type="NCBI Taxonomy" id="543629"/>
    <lineage>
        <taxon>Bacteria</taxon>
        <taxon>Bacillati</taxon>
        <taxon>Actinomycetota</taxon>
        <taxon>Actinomycetes</taxon>
        <taxon>Pseudonocardiales</taxon>
        <taxon>Pseudonocardiaceae</taxon>
        <taxon>Amycolatopsis</taxon>
    </lineage>
</organism>
<comment type="caution">
    <text evidence="10">The sequence shown here is derived from an EMBL/GenBank/DDBJ whole genome shotgun (WGS) entry which is preliminary data.</text>
</comment>
<feature type="domain" description="Glycine transporter" evidence="9">
    <location>
        <begin position="90"/>
        <end position="159"/>
    </location>
</feature>
<keyword evidence="6 8" id="KW-0472">Membrane</keyword>
<feature type="region of interest" description="Disordered" evidence="7">
    <location>
        <begin position="200"/>
        <end position="227"/>
    </location>
</feature>
<keyword evidence="3" id="KW-1003">Cell membrane</keyword>
<evidence type="ECO:0000256" key="4">
    <source>
        <dbReference type="ARBA" id="ARBA00022692"/>
    </source>
</evidence>
<dbReference type="Pfam" id="PF03458">
    <property type="entry name" value="Gly_transporter"/>
    <property type="match status" value="2"/>
</dbReference>
<evidence type="ECO:0000256" key="1">
    <source>
        <dbReference type="ARBA" id="ARBA00004651"/>
    </source>
</evidence>
<evidence type="ECO:0000313" key="11">
    <source>
        <dbReference type="Proteomes" id="UP001500689"/>
    </source>
</evidence>
<protein>
    <recommendedName>
        <fullName evidence="9">Glycine transporter domain-containing protein</fullName>
    </recommendedName>
</protein>
<comment type="subcellular location">
    <subcellularLocation>
        <location evidence="1">Cell membrane</location>
        <topology evidence="1">Multi-pass membrane protein</topology>
    </subcellularLocation>
</comment>
<evidence type="ECO:0000256" key="3">
    <source>
        <dbReference type="ARBA" id="ARBA00022475"/>
    </source>
</evidence>
<dbReference type="Proteomes" id="UP001500689">
    <property type="component" value="Unassembled WGS sequence"/>
</dbReference>
<dbReference type="PANTHER" id="PTHR30506:SF3">
    <property type="entry name" value="UPF0126 INNER MEMBRANE PROTEIN YADS-RELATED"/>
    <property type="match status" value="1"/>
</dbReference>
<feature type="transmembrane region" description="Helical" evidence="8">
    <location>
        <begin position="114"/>
        <end position="135"/>
    </location>
</feature>
<feature type="transmembrane region" description="Helical" evidence="8">
    <location>
        <begin position="28"/>
        <end position="49"/>
    </location>
</feature>
<feature type="region of interest" description="Disordered" evidence="7">
    <location>
        <begin position="259"/>
        <end position="306"/>
    </location>
</feature>
<gene>
    <name evidence="10" type="ORF">GCM10022222_29300</name>
</gene>
<keyword evidence="11" id="KW-1185">Reference proteome</keyword>
<reference evidence="11" key="1">
    <citation type="journal article" date="2019" name="Int. J. Syst. Evol. Microbiol.">
        <title>The Global Catalogue of Microorganisms (GCM) 10K type strain sequencing project: providing services to taxonomists for standard genome sequencing and annotation.</title>
        <authorList>
            <consortium name="The Broad Institute Genomics Platform"/>
            <consortium name="The Broad Institute Genome Sequencing Center for Infectious Disease"/>
            <person name="Wu L."/>
            <person name="Ma J."/>
        </authorList>
    </citation>
    <scope>NUCLEOTIDE SEQUENCE [LARGE SCALE GENOMIC DNA]</scope>
    <source>
        <strain evidence="11">JCM 16898</strain>
    </source>
</reference>
<dbReference type="EMBL" id="BAAAZN010000005">
    <property type="protein sequence ID" value="GAA3543775.1"/>
    <property type="molecule type" value="Genomic_DNA"/>
</dbReference>